<keyword evidence="4" id="KW-1185">Reference proteome</keyword>
<dbReference type="CDD" id="cd07826">
    <property type="entry name" value="SRPBCC_CalC_Aha1-like_9"/>
    <property type="match status" value="1"/>
</dbReference>
<name>A0A4R9AVV4_9MICO</name>
<evidence type="ECO:0000313" key="3">
    <source>
        <dbReference type="EMBL" id="TFD70867.1"/>
    </source>
</evidence>
<dbReference type="InterPro" id="IPR013538">
    <property type="entry name" value="ASHA1/2-like_C"/>
</dbReference>
<dbReference type="RefSeq" id="WP_134551673.1">
    <property type="nucleotide sequence ID" value="NZ_SOHL01000015.1"/>
</dbReference>
<comment type="similarity">
    <text evidence="1">Belongs to the AHA1 family.</text>
</comment>
<feature type="domain" description="Activator of Hsp90 ATPase homologue 1/2-like C-terminal" evidence="2">
    <location>
        <begin position="22"/>
        <end position="154"/>
    </location>
</feature>
<evidence type="ECO:0000256" key="1">
    <source>
        <dbReference type="ARBA" id="ARBA00006817"/>
    </source>
</evidence>
<dbReference type="Pfam" id="PF08327">
    <property type="entry name" value="AHSA1"/>
    <property type="match status" value="1"/>
</dbReference>
<evidence type="ECO:0000259" key="2">
    <source>
        <dbReference type="Pfam" id="PF08327"/>
    </source>
</evidence>
<dbReference type="AlphaFoldDB" id="A0A4R9AVV4"/>
<accession>A0A4R9AVV4</accession>
<dbReference type="Proteomes" id="UP000297983">
    <property type="component" value="Unassembled WGS sequence"/>
</dbReference>
<dbReference type="InterPro" id="IPR023393">
    <property type="entry name" value="START-like_dom_sf"/>
</dbReference>
<evidence type="ECO:0000313" key="4">
    <source>
        <dbReference type="Proteomes" id="UP000297983"/>
    </source>
</evidence>
<gene>
    <name evidence="3" type="ORF">E3T50_09900</name>
</gene>
<organism evidence="3 4">
    <name type="scientific">Cryobacterium gelidum</name>
    <dbReference type="NCBI Taxonomy" id="1259164"/>
    <lineage>
        <taxon>Bacteria</taxon>
        <taxon>Bacillati</taxon>
        <taxon>Actinomycetota</taxon>
        <taxon>Actinomycetes</taxon>
        <taxon>Micrococcales</taxon>
        <taxon>Microbacteriaceae</taxon>
        <taxon>Cryobacterium</taxon>
    </lineage>
</organism>
<dbReference type="SUPFAM" id="SSF55961">
    <property type="entry name" value="Bet v1-like"/>
    <property type="match status" value="1"/>
</dbReference>
<dbReference type="Gene3D" id="3.30.530.20">
    <property type="match status" value="1"/>
</dbReference>
<protein>
    <submittedName>
        <fullName evidence="3">Polyketide cyclase</fullName>
    </submittedName>
</protein>
<proteinExistence type="inferred from homology"/>
<sequence>MSTLQVTVVPNLPFIEFSRDFDAPVSAVYRAHADLDLVQQWLGPTGYSTEIDHWHLRTGGSYRFTHIDPEGERFEFHGVFHEVRPNDFIIQTFEYGGHPDVVSIETVRFVDLGGGCMRLIGHSTYPSQEARDGMADNGMEDGMAEGYNRLDNVLAEFRAGITSRSNN</sequence>
<reference evidence="3 4" key="1">
    <citation type="submission" date="2019-03" db="EMBL/GenBank/DDBJ databases">
        <title>Genomics of glacier-inhabiting Cryobacterium strains.</title>
        <authorList>
            <person name="Liu Q."/>
            <person name="Xin Y.-H."/>
        </authorList>
    </citation>
    <scope>NUCLEOTIDE SEQUENCE [LARGE SCALE GENOMIC DNA]</scope>
    <source>
        <strain evidence="3 4">Hz16</strain>
    </source>
</reference>
<comment type="caution">
    <text evidence="3">The sequence shown here is derived from an EMBL/GenBank/DDBJ whole genome shotgun (WGS) entry which is preliminary data.</text>
</comment>
<dbReference type="EMBL" id="SOHL01000015">
    <property type="protein sequence ID" value="TFD70867.1"/>
    <property type="molecule type" value="Genomic_DNA"/>
</dbReference>